<organism evidence="4 5">
    <name type="scientific">Gryllotalpicola protaetiae</name>
    <dbReference type="NCBI Taxonomy" id="2419771"/>
    <lineage>
        <taxon>Bacteria</taxon>
        <taxon>Bacillati</taxon>
        <taxon>Actinomycetota</taxon>
        <taxon>Actinomycetes</taxon>
        <taxon>Micrococcales</taxon>
        <taxon>Microbacteriaceae</taxon>
        <taxon>Gryllotalpicola</taxon>
    </lineage>
</organism>
<accession>A0A387BJ98</accession>
<keyword evidence="5" id="KW-1185">Reference proteome</keyword>
<gene>
    <name evidence="4" type="ORF">D7I44_10385</name>
</gene>
<dbReference type="InterPro" id="IPR002347">
    <property type="entry name" value="SDR_fam"/>
</dbReference>
<dbReference type="PRINTS" id="PR00080">
    <property type="entry name" value="SDRFAMILY"/>
</dbReference>
<dbReference type="Pfam" id="PF00106">
    <property type="entry name" value="adh_short"/>
    <property type="match status" value="1"/>
</dbReference>
<keyword evidence="2" id="KW-0560">Oxidoreductase</keyword>
<dbReference type="OrthoDB" id="3212478at2"/>
<sequence>MNIENSVVLITGANGGLGAEFVEQALSRGAQRVYASARTPRPWSSGRVVPLSLDVTSQESIDKAAAIATDVDIVINNAGRNTRQGLLDSELETTRAIFETNVFGQIAVTKAFAPALAAHGGGALVNVLSVMSWVPRRGAYNPSKAAFWSVTNSLRLELAAQNTQVVGAHLSFTDTPMTADLTVPKATAADIVRAIYDGVQNGEIEVLADEPSRNVKALLAGDVRNLEGALFT</sequence>
<dbReference type="PANTHER" id="PTHR44169">
    <property type="entry name" value="NADPH-DEPENDENT 1-ACYLDIHYDROXYACETONE PHOSPHATE REDUCTASE"/>
    <property type="match status" value="1"/>
</dbReference>
<name>A0A387BJ98_9MICO</name>
<dbReference type="RefSeq" id="WP_120789435.1">
    <property type="nucleotide sequence ID" value="NZ_CP032624.1"/>
</dbReference>
<dbReference type="GO" id="GO:0016491">
    <property type="term" value="F:oxidoreductase activity"/>
    <property type="evidence" value="ECO:0007669"/>
    <property type="project" value="UniProtKB-KW"/>
</dbReference>
<dbReference type="PRINTS" id="PR00081">
    <property type="entry name" value="GDHRDH"/>
</dbReference>
<proteinExistence type="inferred from homology"/>
<evidence type="ECO:0000313" key="5">
    <source>
        <dbReference type="Proteomes" id="UP000275069"/>
    </source>
</evidence>
<dbReference type="AlphaFoldDB" id="A0A387BJ98"/>
<evidence type="ECO:0000256" key="1">
    <source>
        <dbReference type="ARBA" id="ARBA00006484"/>
    </source>
</evidence>
<evidence type="ECO:0000313" key="4">
    <source>
        <dbReference type="EMBL" id="AYG03903.1"/>
    </source>
</evidence>
<dbReference type="EMBL" id="CP032624">
    <property type="protein sequence ID" value="AYG03903.1"/>
    <property type="molecule type" value="Genomic_DNA"/>
</dbReference>
<dbReference type="Proteomes" id="UP000275069">
    <property type="component" value="Chromosome"/>
</dbReference>
<evidence type="ECO:0000256" key="3">
    <source>
        <dbReference type="RuleBase" id="RU000363"/>
    </source>
</evidence>
<dbReference type="InterPro" id="IPR036291">
    <property type="entry name" value="NAD(P)-bd_dom_sf"/>
</dbReference>
<dbReference type="NCBIfam" id="NF006119">
    <property type="entry name" value="PRK08264.1-5"/>
    <property type="match status" value="1"/>
</dbReference>
<dbReference type="Gene3D" id="3.40.50.720">
    <property type="entry name" value="NAD(P)-binding Rossmann-like Domain"/>
    <property type="match status" value="1"/>
</dbReference>
<evidence type="ECO:0000256" key="2">
    <source>
        <dbReference type="ARBA" id="ARBA00023002"/>
    </source>
</evidence>
<dbReference type="SUPFAM" id="SSF51735">
    <property type="entry name" value="NAD(P)-binding Rossmann-fold domains"/>
    <property type="match status" value="1"/>
</dbReference>
<protein>
    <submittedName>
        <fullName evidence="4">SDR family NAD(P)-dependent oxidoreductase</fullName>
    </submittedName>
</protein>
<dbReference type="PANTHER" id="PTHR44169:SF6">
    <property type="entry name" value="NADPH-DEPENDENT 1-ACYLDIHYDROXYACETONE PHOSPHATE REDUCTASE"/>
    <property type="match status" value="1"/>
</dbReference>
<reference evidence="4 5" key="1">
    <citation type="submission" date="2018-09" db="EMBL/GenBank/DDBJ databases">
        <title>Genome sequencing of strain 2DFW10M-5.</title>
        <authorList>
            <person name="Heo J."/>
            <person name="Kim S.-J."/>
            <person name="Kwon S.-W."/>
        </authorList>
    </citation>
    <scope>NUCLEOTIDE SEQUENCE [LARGE SCALE GENOMIC DNA]</scope>
    <source>
        <strain evidence="4 5">2DFW10M-5</strain>
    </source>
</reference>
<dbReference type="KEGG" id="gry:D7I44_10385"/>
<comment type="similarity">
    <text evidence="1 3">Belongs to the short-chain dehydrogenases/reductases (SDR) family.</text>
</comment>